<feature type="compositionally biased region" description="Polar residues" evidence="1">
    <location>
        <begin position="145"/>
        <end position="164"/>
    </location>
</feature>
<dbReference type="EMBL" id="PXYT01000033">
    <property type="protein sequence ID" value="PSR26716.1"/>
    <property type="molecule type" value="Genomic_DNA"/>
</dbReference>
<dbReference type="AlphaFoldDB" id="A0A2T2WWW0"/>
<evidence type="ECO:0000313" key="2">
    <source>
        <dbReference type="EMBL" id="PSR26716.1"/>
    </source>
</evidence>
<feature type="compositionally biased region" description="Low complexity" evidence="1">
    <location>
        <begin position="235"/>
        <end position="249"/>
    </location>
</feature>
<organism evidence="2 3">
    <name type="scientific">Sulfobacillus benefaciens</name>
    <dbReference type="NCBI Taxonomy" id="453960"/>
    <lineage>
        <taxon>Bacteria</taxon>
        <taxon>Bacillati</taxon>
        <taxon>Bacillota</taxon>
        <taxon>Clostridia</taxon>
        <taxon>Eubacteriales</taxon>
        <taxon>Clostridiales Family XVII. Incertae Sedis</taxon>
        <taxon>Sulfobacillus</taxon>
    </lineage>
</organism>
<accession>A0A2T2WWW0</accession>
<name>A0A2T2WWW0_9FIRM</name>
<protein>
    <submittedName>
        <fullName evidence="2">Uncharacterized protein</fullName>
    </submittedName>
</protein>
<sequence>MSWSRTLNLLSGLSVFVAGDDQEIIARLKSSLRQWGAEIITYSLPTSVALYCHRNTFPPRVTSAYPWTMSDRLAHILADEASLEHGHHWWRDTNKISVHFHNLQNEAIHSIIRGLFFWMASYDGRRLHELFNASWEHRPEELPAPQSSLGEDQDPSVSVNNPLNEQDAGKPLGDAEEGHAPTKSQAVARPVMEGPKYLRPDMNNVAAPSFSKKFTNSVTQEGLERKNQKSDGPKPTSRSQPSRRTSYKP</sequence>
<gene>
    <name evidence="2" type="ORF">C7B43_13130</name>
</gene>
<evidence type="ECO:0000313" key="3">
    <source>
        <dbReference type="Proteomes" id="UP000242699"/>
    </source>
</evidence>
<comment type="caution">
    <text evidence="2">The sequence shown here is derived from an EMBL/GenBank/DDBJ whole genome shotgun (WGS) entry which is preliminary data.</text>
</comment>
<dbReference type="Proteomes" id="UP000242699">
    <property type="component" value="Unassembled WGS sequence"/>
</dbReference>
<feature type="region of interest" description="Disordered" evidence="1">
    <location>
        <begin position="140"/>
        <end position="249"/>
    </location>
</feature>
<feature type="compositionally biased region" description="Basic and acidic residues" evidence="1">
    <location>
        <begin position="222"/>
        <end position="232"/>
    </location>
</feature>
<proteinExistence type="predicted"/>
<evidence type="ECO:0000256" key="1">
    <source>
        <dbReference type="SAM" id="MobiDB-lite"/>
    </source>
</evidence>
<reference evidence="2 3" key="1">
    <citation type="journal article" date="2014" name="BMC Genomics">
        <title>Comparison of environmental and isolate Sulfobacillus genomes reveals diverse carbon, sulfur, nitrogen, and hydrogen metabolisms.</title>
        <authorList>
            <person name="Justice N.B."/>
            <person name="Norman A."/>
            <person name="Brown C.T."/>
            <person name="Singh A."/>
            <person name="Thomas B.C."/>
            <person name="Banfield J.F."/>
        </authorList>
    </citation>
    <scope>NUCLEOTIDE SEQUENCE [LARGE SCALE GENOMIC DNA]</scope>
    <source>
        <strain evidence="2">AMDSBA1</strain>
    </source>
</reference>